<accession>A0A7M4DXG8</accession>
<proteinExistence type="predicted"/>
<sequence>IGHPRTLPPDQIYLKVLLRLLHILVWEYQYTKQYLLTEYTIKLKEFQQKKLDIKFMETEMWLFMSLNLDHSFLRLL</sequence>
<reference evidence="1" key="1">
    <citation type="submission" date="2025-08" db="UniProtKB">
        <authorList>
            <consortium name="Ensembl"/>
        </authorList>
    </citation>
    <scope>IDENTIFICATION</scope>
</reference>
<protein>
    <submittedName>
        <fullName evidence="1">Uncharacterized protein</fullName>
    </submittedName>
</protein>
<dbReference type="AlphaFoldDB" id="A0A7M4DXG8"/>
<name>A0A7M4DXG8_CROPO</name>
<keyword evidence="2" id="KW-1185">Reference proteome</keyword>
<dbReference type="Proteomes" id="UP000594220">
    <property type="component" value="Unplaced"/>
</dbReference>
<evidence type="ECO:0000313" key="1">
    <source>
        <dbReference type="Ensembl" id="ENSCPRP00005001280.1"/>
    </source>
</evidence>
<evidence type="ECO:0000313" key="2">
    <source>
        <dbReference type="Proteomes" id="UP000594220"/>
    </source>
</evidence>
<organism evidence="1 2">
    <name type="scientific">Crocodylus porosus</name>
    <name type="common">Saltwater crocodile</name>
    <name type="synonym">Estuarine crocodile</name>
    <dbReference type="NCBI Taxonomy" id="8502"/>
    <lineage>
        <taxon>Eukaryota</taxon>
        <taxon>Metazoa</taxon>
        <taxon>Chordata</taxon>
        <taxon>Craniata</taxon>
        <taxon>Vertebrata</taxon>
        <taxon>Euteleostomi</taxon>
        <taxon>Archelosauria</taxon>
        <taxon>Archosauria</taxon>
        <taxon>Crocodylia</taxon>
        <taxon>Longirostres</taxon>
        <taxon>Crocodylidae</taxon>
        <taxon>Crocodylus</taxon>
    </lineage>
</organism>
<dbReference type="Ensembl" id="ENSCPRT00005001495.1">
    <property type="protein sequence ID" value="ENSCPRP00005001280.1"/>
    <property type="gene ID" value="ENSCPRG00005000981.1"/>
</dbReference>
<reference evidence="1" key="2">
    <citation type="submission" date="2025-09" db="UniProtKB">
        <authorList>
            <consortium name="Ensembl"/>
        </authorList>
    </citation>
    <scope>IDENTIFICATION</scope>
</reference>